<keyword evidence="13" id="KW-1185">Reference proteome</keyword>
<keyword evidence="11 12" id="KW-0407">Ion channel</keyword>
<evidence type="ECO:0000256" key="9">
    <source>
        <dbReference type="ARBA" id="ARBA00023065"/>
    </source>
</evidence>
<keyword evidence="5 12" id="KW-0812">Transmembrane</keyword>
<evidence type="ECO:0000256" key="7">
    <source>
        <dbReference type="ARBA" id="ARBA00022949"/>
    </source>
</evidence>
<name>A0ABM1C3D7_LIMPO</name>
<keyword evidence="10 12" id="KW-0472">Membrane</keyword>
<feature type="transmembrane region" description="Helical" evidence="12">
    <location>
        <begin position="267"/>
        <end position="296"/>
    </location>
</feature>
<protein>
    <recommendedName>
        <fullName evidence="12">Innexin</fullName>
    </recommendedName>
</protein>
<evidence type="ECO:0000256" key="6">
    <source>
        <dbReference type="ARBA" id="ARBA00022868"/>
    </source>
</evidence>
<dbReference type="Pfam" id="PF00876">
    <property type="entry name" value="Innexin"/>
    <property type="match status" value="1"/>
</dbReference>
<evidence type="ECO:0000313" key="13">
    <source>
        <dbReference type="Proteomes" id="UP000694941"/>
    </source>
</evidence>
<dbReference type="Proteomes" id="UP000694941">
    <property type="component" value="Unplaced"/>
</dbReference>
<evidence type="ECO:0000256" key="3">
    <source>
        <dbReference type="ARBA" id="ARBA00022448"/>
    </source>
</evidence>
<evidence type="ECO:0000256" key="1">
    <source>
        <dbReference type="ARBA" id="ARBA00004610"/>
    </source>
</evidence>
<accession>A0ABM1C3D7</accession>
<gene>
    <name evidence="14" type="primary">LOC106477443</name>
    <name evidence="12" type="synonym">inx</name>
</gene>
<sequence length="365" mass="42919">MIYLFQAFKGLVKVRPVSIDNTVFRLHWLFTTVFLLAFSILVTTSQYVGNPIHCMPIGGVPDDLLESFCWIHSTFSVSKAFNLPVSQEIPYPGVSNSNGVSERNYHSYYQWVGFVLFLQALLFYTPYYLWKIWEGRLLVTICNIIQIVIVSDEELRKKTADLTHYILKHRGHHKYYAFKYFLCELLCLMNVIGQFYLLDLFLDGRFFTYGFELMQFSQRDQKDVVDPMTSAFPRMTKCEFHVYGSSGDVRKHNSLCLLPQNIVNEKIYIFMWFWFVILTTSTILVLCSRLGVICVFKVRLYFLRSRFRFTEEEQLRIISQNVDIGDWFLLYMLGQNVDQLILRETVEELVKVLETRNKASLPNVV</sequence>
<evidence type="ECO:0000313" key="14">
    <source>
        <dbReference type="RefSeq" id="XP_013793461.1"/>
    </source>
</evidence>
<feature type="transmembrane region" description="Helical" evidence="12">
    <location>
        <begin position="176"/>
        <end position="197"/>
    </location>
</feature>
<dbReference type="PROSITE" id="PS51013">
    <property type="entry name" value="PANNEXIN"/>
    <property type="match status" value="1"/>
</dbReference>
<keyword evidence="9 12" id="KW-0406">Ion transport</keyword>
<dbReference type="GeneID" id="106477443"/>
<evidence type="ECO:0000256" key="8">
    <source>
        <dbReference type="ARBA" id="ARBA00022989"/>
    </source>
</evidence>
<keyword evidence="8 12" id="KW-1133">Transmembrane helix</keyword>
<reference evidence="14" key="1">
    <citation type="submission" date="2025-08" db="UniProtKB">
        <authorList>
            <consortium name="RefSeq"/>
        </authorList>
    </citation>
    <scope>IDENTIFICATION</scope>
    <source>
        <tissue evidence="14">Muscle</tissue>
    </source>
</reference>
<evidence type="ECO:0000256" key="10">
    <source>
        <dbReference type="ARBA" id="ARBA00023136"/>
    </source>
</evidence>
<dbReference type="PANTHER" id="PTHR11893">
    <property type="entry name" value="INNEXIN"/>
    <property type="match status" value="1"/>
</dbReference>
<comment type="similarity">
    <text evidence="12">Belongs to the pannexin family.</text>
</comment>
<feature type="transmembrane region" description="Helical" evidence="12">
    <location>
        <begin position="111"/>
        <end position="130"/>
    </location>
</feature>
<comment type="subcellular location">
    <subcellularLocation>
        <location evidence="1">Cell junction</location>
        <location evidence="1">Gap junction</location>
    </subcellularLocation>
    <subcellularLocation>
        <location evidence="2 12">Cell membrane</location>
        <topology evidence="2 12">Multi-pass membrane protein</topology>
    </subcellularLocation>
</comment>
<evidence type="ECO:0000256" key="4">
    <source>
        <dbReference type="ARBA" id="ARBA00022475"/>
    </source>
</evidence>
<evidence type="ECO:0000256" key="5">
    <source>
        <dbReference type="ARBA" id="ARBA00022692"/>
    </source>
</evidence>
<keyword evidence="3 12" id="KW-0813">Transport</keyword>
<keyword evidence="4" id="KW-1003">Cell membrane</keyword>
<dbReference type="InterPro" id="IPR000990">
    <property type="entry name" value="Innexin"/>
</dbReference>
<dbReference type="RefSeq" id="XP_013793461.1">
    <property type="nucleotide sequence ID" value="XM_013938007.1"/>
</dbReference>
<organism evidence="13 14">
    <name type="scientific">Limulus polyphemus</name>
    <name type="common">Atlantic horseshoe crab</name>
    <dbReference type="NCBI Taxonomy" id="6850"/>
    <lineage>
        <taxon>Eukaryota</taxon>
        <taxon>Metazoa</taxon>
        <taxon>Ecdysozoa</taxon>
        <taxon>Arthropoda</taxon>
        <taxon>Chelicerata</taxon>
        <taxon>Merostomata</taxon>
        <taxon>Xiphosura</taxon>
        <taxon>Limulidae</taxon>
        <taxon>Limulus</taxon>
    </lineage>
</organism>
<dbReference type="PANTHER" id="PTHR11893:SF39">
    <property type="entry name" value="INNEXIN INX1"/>
    <property type="match status" value="1"/>
</dbReference>
<evidence type="ECO:0000256" key="12">
    <source>
        <dbReference type="RuleBase" id="RU010713"/>
    </source>
</evidence>
<proteinExistence type="inferred from homology"/>
<keyword evidence="6" id="KW-0303">Gap junction</keyword>
<comment type="function">
    <text evidence="12">Structural component of the gap junctions.</text>
</comment>
<keyword evidence="7" id="KW-0965">Cell junction</keyword>
<evidence type="ECO:0000256" key="11">
    <source>
        <dbReference type="ARBA" id="ARBA00023303"/>
    </source>
</evidence>
<evidence type="ECO:0000256" key="2">
    <source>
        <dbReference type="ARBA" id="ARBA00004651"/>
    </source>
</evidence>
<feature type="transmembrane region" description="Helical" evidence="12">
    <location>
        <begin position="26"/>
        <end position="48"/>
    </location>
</feature>
<dbReference type="PRINTS" id="PR01262">
    <property type="entry name" value="INNEXIN"/>
</dbReference>